<organism evidence="20 21">
    <name type="scientific">Luteibacter jiangsuensis</name>
    <dbReference type="NCBI Taxonomy" id="637577"/>
    <lineage>
        <taxon>Bacteria</taxon>
        <taxon>Pseudomonadati</taxon>
        <taxon>Pseudomonadota</taxon>
        <taxon>Gammaproteobacteria</taxon>
        <taxon>Lysobacterales</taxon>
        <taxon>Rhodanobacteraceae</taxon>
        <taxon>Luteibacter</taxon>
    </lineage>
</organism>
<dbReference type="PRINTS" id="PR00344">
    <property type="entry name" value="BCTRLSENSOR"/>
</dbReference>
<dbReference type="SUPFAM" id="SSF53850">
    <property type="entry name" value="Periplasmic binding protein-like II"/>
    <property type="match status" value="1"/>
</dbReference>
<feature type="modified residue" description="4-aspartylphosphate" evidence="15">
    <location>
        <position position="609"/>
    </location>
</feature>
<feature type="signal peptide" evidence="16">
    <location>
        <begin position="1"/>
        <end position="19"/>
    </location>
</feature>
<dbReference type="Pfam" id="PF01627">
    <property type="entry name" value="Hpt"/>
    <property type="match status" value="1"/>
</dbReference>
<dbReference type="InterPro" id="IPR036641">
    <property type="entry name" value="HPT_dom_sf"/>
</dbReference>
<evidence type="ECO:0000256" key="11">
    <source>
        <dbReference type="ARBA" id="ARBA00022989"/>
    </source>
</evidence>
<keyword evidence="9" id="KW-0418">Kinase</keyword>
<dbReference type="Pfam" id="PF00072">
    <property type="entry name" value="Response_reg"/>
    <property type="match status" value="1"/>
</dbReference>
<dbReference type="InterPro" id="IPR001638">
    <property type="entry name" value="Solute-binding_3/MltF_N"/>
</dbReference>
<keyword evidence="6 15" id="KW-0597">Phosphoprotein</keyword>
<evidence type="ECO:0000256" key="5">
    <source>
        <dbReference type="ARBA" id="ARBA00022519"/>
    </source>
</evidence>
<dbReference type="SUPFAM" id="SSF55874">
    <property type="entry name" value="ATPase domain of HSP90 chaperone/DNA topoisomerase II/histidine kinase"/>
    <property type="match status" value="1"/>
</dbReference>
<dbReference type="EC" id="2.7.13.3" evidence="3"/>
<comment type="caution">
    <text evidence="20">The sequence shown here is derived from an EMBL/GenBank/DDBJ whole genome shotgun (WGS) entry which is preliminary data.</text>
</comment>
<evidence type="ECO:0000256" key="4">
    <source>
        <dbReference type="ARBA" id="ARBA00022475"/>
    </source>
</evidence>
<dbReference type="Gene3D" id="3.40.50.2300">
    <property type="match status" value="1"/>
</dbReference>
<dbReference type="Proteomes" id="UP001237737">
    <property type="component" value="Unassembled WGS sequence"/>
</dbReference>
<gene>
    <name evidence="20" type="ORF">J2T07_000173</name>
</gene>
<keyword evidence="5" id="KW-0997">Cell inner membrane</keyword>
<evidence type="ECO:0000256" key="10">
    <source>
        <dbReference type="ARBA" id="ARBA00022840"/>
    </source>
</evidence>
<evidence type="ECO:0000256" key="16">
    <source>
        <dbReference type="SAM" id="SignalP"/>
    </source>
</evidence>
<dbReference type="SUPFAM" id="SSF47226">
    <property type="entry name" value="Histidine-containing phosphotransfer domain, HPT domain"/>
    <property type="match status" value="1"/>
</dbReference>
<dbReference type="PANTHER" id="PTHR43047">
    <property type="entry name" value="TWO-COMPONENT HISTIDINE PROTEIN KINASE"/>
    <property type="match status" value="1"/>
</dbReference>
<keyword evidence="21" id="KW-1185">Reference proteome</keyword>
<comment type="subcellular location">
    <subcellularLocation>
        <location evidence="2">Cell inner membrane</location>
        <topology evidence="2">Multi-pass membrane protein</topology>
    </subcellularLocation>
</comment>
<dbReference type="SUPFAM" id="SSF47384">
    <property type="entry name" value="Homodimeric domain of signal transducing histidine kinase"/>
    <property type="match status" value="1"/>
</dbReference>
<dbReference type="InterPro" id="IPR008207">
    <property type="entry name" value="Sig_transdc_His_kin_Hpt_dom"/>
</dbReference>
<evidence type="ECO:0000256" key="6">
    <source>
        <dbReference type="ARBA" id="ARBA00022553"/>
    </source>
</evidence>
<dbReference type="InterPro" id="IPR004358">
    <property type="entry name" value="Sig_transdc_His_kin-like_C"/>
</dbReference>
<dbReference type="Gene3D" id="3.30.565.10">
    <property type="entry name" value="Histidine kinase-like ATPase, C-terminal domain"/>
    <property type="match status" value="1"/>
</dbReference>
<dbReference type="InterPro" id="IPR005467">
    <property type="entry name" value="His_kinase_dom"/>
</dbReference>
<dbReference type="InterPro" id="IPR001789">
    <property type="entry name" value="Sig_transdc_resp-reg_receiver"/>
</dbReference>
<keyword evidence="10" id="KW-0547">Nucleotide-binding</keyword>
<dbReference type="Pfam" id="PF00512">
    <property type="entry name" value="HisKA"/>
    <property type="match status" value="1"/>
</dbReference>
<dbReference type="Pfam" id="PF02518">
    <property type="entry name" value="HATPase_c"/>
    <property type="match status" value="1"/>
</dbReference>
<dbReference type="InterPro" id="IPR036097">
    <property type="entry name" value="HisK_dim/P_sf"/>
</dbReference>
<evidence type="ECO:0000256" key="13">
    <source>
        <dbReference type="ARBA" id="ARBA00023136"/>
    </source>
</evidence>
<evidence type="ECO:0000256" key="3">
    <source>
        <dbReference type="ARBA" id="ARBA00012438"/>
    </source>
</evidence>
<dbReference type="PROSITE" id="PS50109">
    <property type="entry name" value="HIS_KIN"/>
    <property type="match status" value="1"/>
</dbReference>
<dbReference type="CDD" id="cd01007">
    <property type="entry name" value="PBP2_BvgS_HisK_like"/>
    <property type="match status" value="1"/>
</dbReference>
<keyword evidence="7" id="KW-0808">Transferase</keyword>
<dbReference type="SMART" id="SM00388">
    <property type="entry name" value="HisKA"/>
    <property type="match status" value="1"/>
</dbReference>
<keyword evidence="4" id="KW-1003">Cell membrane</keyword>
<comment type="catalytic activity">
    <reaction evidence="1">
        <text>ATP + protein L-histidine = ADP + protein N-phospho-L-histidine.</text>
        <dbReference type="EC" id="2.7.13.3"/>
    </reaction>
</comment>
<evidence type="ECO:0000256" key="9">
    <source>
        <dbReference type="ARBA" id="ARBA00022777"/>
    </source>
</evidence>
<keyword evidence="11" id="KW-1133">Transmembrane helix</keyword>
<dbReference type="InterPro" id="IPR011006">
    <property type="entry name" value="CheY-like_superfamily"/>
</dbReference>
<dbReference type="Gene3D" id="1.20.120.160">
    <property type="entry name" value="HPT domain"/>
    <property type="match status" value="1"/>
</dbReference>
<evidence type="ECO:0000256" key="14">
    <source>
        <dbReference type="PROSITE-ProRule" id="PRU00110"/>
    </source>
</evidence>
<protein>
    <recommendedName>
        <fullName evidence="3">histidine kinase</fullName>
        <ecNumber evidence="3">2.7.13.3</ecNumber>
    </recommendedName>
</protein>
<feature type="domain" description="Histidine kinase" evidence="17">
    <location>
        <begin position="313"/>
        <end position="536"/>
    </location>
</feature>
<evidence type="ECO:0000256" key="8">
    <source>
        <dbReference type="ARBA" id="ARBA00022692"/>
    </source>
</evidence>
<dbReference type="CDD" id="cd00082">
    <property type="entry name" value="HisKA"/>
    <property type="match status" value="1"/>
</dbReference>
<reference evidence="20 21" key="1">
    <citation type="submission" date="2023-07" db="EMBL/GenBank/DDBJ databases">
        <title>Sorghum-associated microbial communities from plants grown in Nebraska, USA.</title>
        <authorList>
            <person name="Schachtman D."/>
        </authorList>
    </citation>
    <scope>NUCLEOTIDE SEQUENCE [LARGE SCALE GENOMIC DNA]</scope>
    <source>
        <strain evidence="20 21">CC60</strain>
    </source>
</reference>
<dbReference type="Gene3D" id="1.10.287.130">
    <property type="match status" value="1"/>
</dbReference>
<dbReference type="InterPro" id="IPR036890">
    <property type="entry name" value="HATPase_C_sf"/>
</dbReference>
<sequence>MRRAFAFVLSLLVVSCVVAGDVPDAEARKRWIAAHPVLRIAIDPQQGSEISHGQSNPLVSQYLELVARHTGLRVTTVRTRSWEESVRAFLDGRIDMLPSLSDRLLMADVGDRALISAPFYVGRTVIISRTVGPATLDMHALEGRTIAFKGGGVYESWLRREHPSITRLPLADVHQVLAAVETGIADAAVGVDVAYHPIVRRDYTLSLRIAGNVTEMPVTIRVAVRKDAPELLGILDDSLRGVSAGENQAVIERWLETAYLRAPTLSQVASAYRVEIGLGLALVLVLFFALWQLRRAQLASRRGEKQKTMLLAVMSHEVRNAVNAVVSSVDLLSRTSLEGPQRDLMAIAQSSSRNLQNLLKSALDYSRLESVGFTADLAACDAVSVARQVIEGQRGTIEQKGLAVRLDLPMGPLPWLLLDETRLRQLMENLLSNAVKFTERGHVGIAMWQSAGEAVDDVRHFIVEVFDTGIGVPPERQRQLFRPFSQAHGVHSARMGGSGLGLGICAEIVRHLGGRLDLSSDVSVGTAVRIELPTSRVPVMPPAEGPEMAAGETTPVVSGVVLLVEDHPANRQIIAAQLKFLGYETHAVDHGQAAIDAFVPGHFAGVLLDCELPDMQGYDIAAELRARETSAGVSRTRFIAISANDGEAHIRRCEESGIDTVLGKPLSLDGLKDALAGAPGTTLAERTFHEEGLRDVAAIRGAMEEADPETALHVTHRLKGAALVLGALALVEDVERMEMLLHARPLPRGDIDALLQEIADRL</sequence>
<evidence type="ECO:0000259" key="17">
    <source>
        <dbReference type="PROSITE" id="PS50109"/>
    </source>
</evidence>
<proteinExistence type="predicted"/>
<feature type="domain" description="Response regulatory" evidence="18">
    <location>
        <begin position="560"/>
        <end position="679"/>
    </location>
</feature>
<dbReference type="SMART" id="SM00448">
    <property type="entry name" value="REC"/>
    <property type="match status" value="1"/>
</dbReference>
<dbReference type="PROSITE" id="PS51257">
    <property type="entry name" value="PROKAR_LIPOPROTEIN"/>
    <property type="match status" value="1"/>
</dbReference>
<accession>A0ABT9SSQ7</accession>
<dbReference type="Gene3D" id="3.40.190.10">
    <property type="entry name" value="Periplasmic binding protein-like II"/>
    <property type="match status" value="2"/>
</dbReference>
<dbReference type="RefSeq" id="WP_306846606.1">
    <property type="nucleotide sequence ID" value="NZ_JAUSSK010000001.1"/>
</dbReference>
<dbReference type="EMBL" id="JAUSSK010000001">
    <property type="protein sequence ID" value="MDQ0008014.1"/>
    <property type="molecule type" value="Genomic_DNA"/>
</dbReference>
<evidence type="ECO:0000256" key="12">
    <source>
        <dbReference type="ARBA" id="ARBA00023012"/>
    </source>
</evidence>
<keyword evidence="8" id="KW-0812">Transmembrane</keyword>
<dbReference type="SMART" id="SM00062">
    <property type="entry name" value="PBPb"/>
    <property type="match status" value="1"/>
</dbReference>
<feature type="modified residue" description="Phosphohistidine" evidence="14">
    <location>
        <position position="716"/>
    </location>
</feature>
<evidence type="ECO:0000313" key="20">
    <source>
        <dbReference type="EMBL" id="MDQ0008014.1"/>
    </source>
</evidence>
<keyword evidence="16" id="KW-0732">Signal</keyword>
<keyword evidence="13" id="KW-0472">Membrane</keyword>
<feature type="chain" id="PRO_5046116800" description="histidine kinase" evidence="16">
    <location>
        <begin position="20"/>
        <end position="762"/>
    </location>
</feature>
<dbReference type="PROSITE" id="PS50894">
    <property type="entry name" value="HPT"/>
    <property type="match status" value="1"/>
</dbReference>
<evidence type="ECO:0000313" key="21">
    <source>
        <dbReference type="Proteomes" id="UP001237737"/>
    </source>
</evidence>
<evidence type="ECO:0000259" key="18">
    <source>
        <dbReference type="PROSITE" id="PS50110"/>
    </source>
</evidence>
<dbReference type="CDD" id="cd17546">
    <property type="entry name" value="REC_hyHK_CKI1_RcsC-like"/>
    <property type="match status" value="1"/>
</dbReference>
<dbReference type="SMART" id="SM00387">
    <property type="entry name" value="HATPase_c"/>
    <property type="match status" value="1"/>
</dbReference>
<evidence type="ECO:0000259" key="19">
    <source>
        <dbReference type="PROSITE" id="PS50894"/>
    </source>
</evidence>
<dbReference type="InterPro" id="IPR003594">
    <property type="entry name" value="HATPase_dom"/>
</dbReference>
<keyword evidence="10" id="KW-0067">ATP-binding</keyword>
<evidence type="ECO:0000256" key="1">
    <source>
        <dbReference type="ARBA" id="ARBA00000085"/>
    </source>
</evidence>
<dbReference type="PROSITE" id="PS50110">
    <property type="entry name" value="RESPONSE_REGULATORY"/>
    <property type="match status" value="1"/>
</dbReference>
<evidence type="ECO:0000256" key="2">
    <source>
        <dbReference type="ARBA" id="ARBA00004429"/>
    </source>
</evidence>
<evidence type="ECO:0000256" key="15">
    <source>
        <dbReference type="PROSITE-ProRule" id="PRU00169"/>
    </source>
</evidence>
<feature type="domain" description="HPt" evidence="19">
    <location>
        <begin position="677"/>
        <end position="762"/>
    </location>
</feature>
<dbReference type="SUPFAM" id="SSF52172">
    <property type="entry name" value="CheY-like"/>
    <property type="match status" value="1"/>
</dbReference>
<dbReference type="PANTHER" id="PTHR43047:SF72">
    <property type="entry name" value="OSMOSENSING HISTIDINE PROTEIN KINASE SLN1"/>
    <property type="match status" value="1"/>
</dbReference>
<dbReference type="InterPro" id="IPR003661">
    <property type="entry name" value="HisK_dim/P_dom"/>
</dbReference>
<evidence type="ECO:0000256" key="7">
    <source>
        <dbReference type="ARBA" id="ARBA00022679"/>
    </source>
</evidence>
<name>A0ABT9SSQ7_9GAMM</name>
<keyword evidence="12" id="KW-0902">Two-component regulatory system</keyword>